<keyword evidence="2" id="KW-1003">Cell membrane</keyword>
<organism evidence="9">
    <name type="scientific">bioreactor metagenome</name>
    <dbReference type="NCBI Taxonomy" id="1076179"/>
    <lineage>
        <taxon>unclassified sequences</taxon>
        <taxon>metagenomes</taxon>
        <taxon>ecological metagenomes</taxon>
    </lineage>
</organism>
<name>A0A645A2M6_9ZZZZ</name>
<dbReference type="InterPro" id="IPR023081">
    <property type="entry name" value="Cell_div_FtsB"/>
</dbReference>
<evidence type="ECO:0000256" key="7">
    <source>
        <dbReference type="ARBA" id="ARBA00023306"/>
    </source>
</evidence>
<keyword evidence="6" id="KW-0472">Membrane</keyword>
<dbReference type="GO" id="GO:0005886">
    <property type="term" value="C:plasma membrane"/>
    <property type="evidence" value="ECO:0007669"/>
    <property type="project" value="UniProtKB-SubCell"/>
</dbReference>
<reference evidence="9" key="1">
    <citation type="submission" date="2019-08" db="EMBL/GenBank/DDBJ databases">
        <authorList>
            <person name="Kucharzyk K."/>
            <person name="Murdoch R.W."/>
            <person name="Higgins S."/>
            <person name="Loffler F."/>
        </authorList>
    </citation>
    <scope>NUCLEOTIDE SEQUENCE</scope>
</reference>
<evidence type="ECO:0000256" key="6">
    <source>
        <dbReference type="ARBA" id="ARBA00023136"/>
    </source>
</evidence>
<dbReference type="AlphaFoldDB" id="A0A645A2M6"/>
<dbReference type="GO" id="GO:0043093">
    <property type="term" value="P:FtsZ-dependent cytokinesis"/>
    <property type="evidence" value="ECO:0007669"/>
    <property type="project" value="TreeGrafter"/>
</dbReference>
<keyword evidence="3 9" id="KW-0132">Cell division</keyword>
<keyword evidence="4" id="KW-0812">Transmembrane</keyword>
<evidence type="ECO:0000256" key="4">
    <source>
        <dbReference type="ARBA" id="ARBA00022692"/>
    </source>
</evidence>
<feature type="coiled-coil region" evidence="8">
    <location>
        <begin position="41"/>
        <end position="68"/>
    </location>
</feature>
<dbReference type="NCBIfam" id="TIGR02209">
    <property type="entry name" value="ftsL_broad"/>
    <property type="match status" value="1"/>
</dbReference>
<evidence type="ECO:0000256" key="1">
    <source>
        <dbReference type="ARBA" id="ARBA00004401"/>
    </source>
</evidence>
<evidence type="ECO:0000313" key="9">
    <source>
        <dbReference type="EMBL" id="MPM47327.1"/>
    </source>
</evidence>
<keyword evidence="8" id="KW-0175">Coiled coil</keyword>
<keyword evidence="5" id="KW-1133">Transmembrane helix</keyword>
<dbReference type="Pfam" id="PF04977">
    <property type="entry name" value="DivIC"/>
    <property type="match status" value="1"/>
</dbReference>
<dbReference type="PANTHER" id="PTHR37485">
    <property type="entry name" value="CELL DIVISION PROTEIN FTSB"/>
    <property type="match status" value="1"/>
</dbReference>
<accession>A0A645A2M6</accession>
<proteinExistence type="predicted"/>
<sequence>MKSKRKKKIIWTNFFAFIFILYAAFTIASQQVTIYRLKKSQQEISGKIQTAKKENQKLQDMLKDTSTKEYIEKAAREQLGLVKPDERVYVDQSSSDVNLQEGGN</sequence>
<dbReference type="InterPro" id="IPR011922">
    <property type="entry name" value="Cell_div_FtsL"/>
</dbReference>
<evidence type="ECO:0000256" key="8">
    <source>
        <dbReference type="SAM" id="Coils"/>
    </source>
</evidence>
<evidence type="ECO:0000256" key="3">
    <source>
        <dbReference type="ARBA" id="ARBA00022618"/>
    </source>
</evidence>
<comment type="caution">
    <text evidence="9">The sequence shown here is derived from an EMBL/GenBank/DDBJ whole genome shotgun (WGS) entry which is preliminary data.</text>
</comment>
<evidence type="ECO:0000256" key="2">
    <source>
        <dbReference type="ARBA" id="ARBA00022475"/>
    </source>
</evidence>
<dbReference type="GO" id="GO:0030428">
    <property type="term" value="C:cell septum"/>
    <property type="evidence" value="ECO:0007669"/>
    <property type="project" value="TreeGrafter"/>
</dbReference>
<keyword evidence="7" id="KW-0131">Cell cycle</keyword>
<evidence type="ECO:0000256" key="5">
    <source>
        <dbReference type="ARBA" id="ARBA00022989"/>
    </source>
</evidence>
<dbReference type="PANTHER" id="PTHR37485:SF1">
    <property type="entry name" value="CELL DIVISION PROTEIN FTSB"/>
    <property type="match status" value="1"/>
</dbReference>
<dbReference type="EMBL" id="VSSQ01011637">
    <property type="protein sequence ID" value="MPM47327.1"/>
    <property type="molecule type" value="Genomic_DNA"/>
</dbReference>
<protein>
    <submittedName>
        <fullName evidence="9">Cell division protein FtsL</fullName>
    </submittedName>
</protein>
<gene>
    <name evidence="9" type="primary">ftsL_13</name>
    <name evidence="9" type="ORF">SDC9_94036</name>
</gene>
<dbReference type="InterPro" id="IPR007060">
    <property type="entry name" value="FtsL/DivIC"/>
</dbReference>
<comment type="subcellular location">
    <subcellularLocation>
        <location evidence="1">Cell membrane</location>
        <topology evidence="1">Single-pass type II membrane protein</topology>
    </subcellularLocation>
</comment>